<dbReference type="SUPFAM" id="SSF55811">
    <property type="entry name" value="Nudix"/>
    <property type="match status" value="1"/>
</dbReference>
<dbReference type="InterPro" id="IPR045121">
    <property type="entry name" value="CoAse"/>
</dbReference>
<keyword evidence="3" id="KW-0479">Metal-binding</keyword>
<dbReference type="GO" id="GO:0010945">
    <property type="term" value="F:coenzyme A diphosphatase activity"/>
    <property type="evidence" value="ECO:0007669"/>
    <property type="project" value="InterPro"/>
</dbReference>
<dbReference type="InterPro" id="IPR000086">
    <property type="entry name" value="NUDIX_hydrolase_dom"/>
</dbReference>
<evidence type="ECO:0000259" key="7">
    <source>
        <dbReference type="PROSITE" id="PS51462"/>
    </source>
</evidence>
<evidence type="ECO:0000256" key="1">
    <source>
        <dbReference type="ARBA" id="ARBA00001936"/>
    </source>
</evidence>
<dbReference type="PANTHER" id="PTHR12992:SF11">
    <property type="entry name" value="MITOCHONDRIAL COENZYME A DIPHOSPHATASE NUDT8"/>
    <property type="match status" value="1"/>
</dbReference>
<dbReference type="PANTHER" id="PTHR12992">
    <property type="entry name" value="NUDIX HYDROLASE"/>
    <property type="match status" value="1"/>
</dbReference>
<dbReference type="Proteomes" id="UP000190105">
    <property type="component" value="Unassembled WGS sequence"/>
</dbReference>
<evidence type="ECO:0000313" key="8">
    <source>
        <dbReference type="EMBL" id="SKA97680.1"/>
    </source>
</evidence>
<evidence type="ECO:0000256" key="2">
    <source>
        <dbReference type="ARBA" id="ARBA00001946"/>
    </source>
</evidence>
<dbReference type="Gene3D" id="3.90.79.10">
    <property type="entry name" value="Nucleoside Triphosphate Pyrophosphohydrolase"/>
    <property type="match status" value="1"/>
</dbReference>
<evidence type="ECO:0000256" key="5">
    <source>
        <dbReference type="ARBA" id="ARBA00022842"/>
    </source>
</evidence>
<dbReference type="STRING" id="1147123.SAMN05443428_1267"/>
<dbReference type="OrthoDB" id="9802805at2"/>
<keyword evidence="5" id="KW-0460">Magnesium</keyword>
<keyword evidence="6" id="KW-0464">Manganese</keyword>
<evidence type="ECO:0000256" key="3">
    <source>
        <dbReference type="ARBA" id="ARBA00022723"/>
    </source>
</evidence>
<evidence type="ECO:0000256" key="4">
    <source>
        <dbReference type="ARBA" id="ARBA00022801"/>
    </source>
</evidence>
<sequence length="205" mass="23845">MDRDFFSKIYKDIGIVGENDDLRVYAVTIPLVNINGEENIVFEIRSRNLSGAGEISLPGGKVEKYERKIDAAIRETCEELLLKEDNIEILSFADTAVTHYGKVIYTFIARIKDANKINFSKDEVEKIIFIPLDFFIKTKPQVMKIKTTTNPLEEFPYDIGVTSKNYKWESTKLNVYFYKYENYVIWGLTAKIIHSFIDRIIFKDK</sequence>
<evidence type="ECO:0000313" key="9">
    <source>
        <dbReference type="Proteomes" id="UP000190105"/>
    </source>
</evidence>
<gene>
    <name evidence="8" type="ORF">SAMN05443428_1267</name>
</gene>
<dbReference type="GO" id="GO:0046872">
    <property type="term" value="F:metal ion binding"/>
    <property type="evidence" value="ECO:0007669"/>
    <property type="project" value="UniProtKB-KW"/>
</dbReference>
<dbReference type="EMBL" id="FUYH01000026">
    <property type="protein sequence ID" value="SKA97680.1"/>
    <property type="molecule type" value="Genomic_DNA"/>
</dbReference>
<dbReference type="Pfam" id="PF00293">
    <property type="entry name" value="NUDIX"/>
    <property type="match status" value="1"/>
</dbReference>
<dbReference type="RefSeq" id="WP_078697482.1">
    <property type="nucleotide sequence ID" value="NZ_FUYH01000026.1"/>
</dbReference>
<organism evidence="8 9">
    <name type="scientific">Caloramator quimbayensis</name>
    <dbReference type="NCBI Taxonomy" id="1147123"/>
    <lineage>
        <taxon>Bacteria</taxon>
        <taxon>Bacillati</taxon>
        <taxon>Bacillota</taxon>
        <taxon>Clostridia</taxon>
        <taxon>Eubacteriales</taxon>
        <taxon>Clostridiaceae</taxon>
        <taxon>Caloramator</taxon>
    </lineage>
</organism>
<proteinExistence type="predicted"/>
<dbReference type="CDD" id="cd03426">
    <property type="entry name" value="NUDIX_CoAse_Nudt7"/>
    <property type="match status" value="1"/>
</dbReference>
<comment type="cofactor">
    <cofactor evidence="2">
        <name>Mg(2+)</name>
        <dbReference type="ChEBI" id="CHEBI:18420"/>
    </cofactor>
</comment>
<feature type="domain" description="Nudix hydrolase" evidence="7">
    <location>
        <begin position="22"/>
        <end position="153"/>
    </location>
</feature>
<dbReference type="PROSITE" id="PS51462">
    <property type="entry name" value="NUDIX"/>
    <property type="match status" value="1"/>
</dbReference>
<dbReference type="InterPro" id="IPR015797">
    <property type="entry name" value="NUDIX_hydrolase-like_dom_sf"/>
</dbReference>
<keyword evidence="9" id="KW-1185">Reference proteome</keyword>
<accession>A0A1T4Y7I5</accession>
<evidence type="ECO:0000256" key="6">
    <source>
        <dbReference type="ARBA" id="ARBA00023211"/>
    </source>
</evidence>
<keyword evidence="4" id="KW-0378">Hydrolase</keyword>
<reference evidence="9" key="1">
    <citation type="submission" date="2017-02" db="EMBL/GenBank/DDBJ databases">
        <authorList>
            <person name="Varghese N."/>
            <person name="Submissions S."/>
        </authorList>
    </citation>
    <scope>NUCLEOTIDE SEQUENCE [LARGE SCALE GENOMIC DNA]</scope>
    <source>
        <strain evidence="9">USBA 833</strain>
    </source>
</reference>
<dbReference type="AlphaFoldDB" id="A0A1T4Y7I5"/>
<protein>
    <submittedName>
        <fullName evidence="8">ADP-ribose pyrophosphatase YjhB, NUDIX family</fullName>
    </submittedName>
</protein>
<comment type="cofactor">
    <cofactor evidence="1">
        <name>Mn(2+)</name>
        <dbReference type="ChEBI" id="CHEBI:29035"/>
    </cofactor>
</comment>
<name>A0A1T4Y7I5_9CLOT</name>